<comment type="caution">
    <text evidence="1">The sequence shown here is derived from an EMBL/GenBank/DDBJ whole genome shotgun (WGS) entry which is preliminary data.</text>
</comment>
<reference evidence="1" key="2">
    <citation type="submission" date="2020-09" db="EMBL/GenBank/DDBJ databases">
        <authorList>
            <person name="Sun Q."/>
            <person name="Sedlacek I."/>
        </authorList>
    </citation>
    <scope>NUCLEOTIDE SEQUENCE</scope>
    <source>
        <strain evidence="1">CCM 8606</strain>
    </source>
</reference>
<protein>
    <submittedName>
        <fullName evidence="1">Chromosome partitioning protein ParA</fullName>
    </submittedName>
</protein>
<organism evidence="1 2">
    <name type="scientific">Galliscardovia ingluviei</name>
    <dbReference type="NCBI Taxonomy" id="1769422"/>
    <lineage>
        <taxon>Bacteria</taxon>
        <taxon>Bacillati</taxon>
        <taxon>Actinomycetota</taxon>
        <taxon>Actinomycetes</taxon>
        <taxon>Bifidobacteriales</taxon>
        <taxon>Bifidobacteriaceae</taxon>
        <taxon>Galliscardovia</taxon>
    </lineage>
</organism>
<dbReference type="AlphaFoldDB" id="A0A8J3AQ09"/>
<accession>A0A8J3AQ09</accession>
<proteinExistence type="predicted"/>
<keyword evidence="2" id="KW-1185">Reference proteome</keyword>
<name>A0A8J3AQ09_9BIFI</name>
<dbReference type="CDD" id="cd02042">
    <property type="entry name" value="ParAB_family"/>
    <property type="match status" value="1"/>
</dbReference>
<reference evidence="1" key="1">
    <citation type="journal article" date="2014" name="Int. J. Syst. Evol. Microbiol.">
        <title>Complete genome sequence of Corynebacterium casei LMG S-19264T (=DSM 44701T), isolated from a smear-ripened cheese.</title>
        <authorList>
            <consortium name="US DOE Joint Genome Institute (JGI-PGF)"/>
            <person name="Walter F."/>
            <person name="Albersmeier A."/>
            <person name="Kalinowski J."/>
            <person name="Ruckert C."/>
        </authorList>
    </citation>
    <scope>NUCLEOTIDE SEQUENCE</scope>
    <source>
        <strain evidence="1">CCM 8606</strain>
    </source>
</reference>
<dbReference type="Gene3D" id="3.40.50.300">
    <property type="entry name" value="P-loop containing nucleotide triphosphate hydrolases"/>
    <property type="match status" value="1"/>
</dbReference>
<dbReference type="InterPro" id="IPR050678">
    <property type="entry name" value="DNA_Partitioning_ATPase"/>
</dbReference>
<dbReference type="PIRSF" id="PIRSF009320">
    <property type="entry name" value="Nuc_binding_HP_1000"/>
    <property type="match status" value="1"/>
</dbReference>
<dbReference type="InterPro" id="IPR027417">
    <property type="entry name" value="P-loop_NTPase"/>
</dbReference>
<dbReference type="Proteomes" id="UP000619536">
    <property type="component" value="Unassembled WGS sequence"/>
</dbReference>
<dbReference type="InterPro" id="IPR009744">
    <property type="entry name" value="VirC1"/>
</dbReference>
<dbReference type="EMBL" id="BMDH01000003">
    <property type="protein sequence ID" value="GGI14696.1"/>
    <property type="molecule type" value="Genomic_DNA"/>
</dbReference>
<dbReference type="Pfam" id="PF07015">
    <property type="entry name" value="VirC1"/>
    <property type="match status" value="1"/>
</dbReference>
<dbReference type="RefSeq" id="WP_188355394.1">
    <property type="nucleotide sequence ID" value="NZ_BMDH01000003.1"/>
</dbReference>
<dbReference type="SUPFAM" id="SSF52540">
    <property type="entry name" value="P-loop containing nucleoside triphosphate hydrolases"/>
    <property type="match status" value="1"/>
</dbReference>
<dbReference type="PANTHER" id="PTHR13696">
    <property type="entry name" value="P-LOOP CONTAINING NUCLEOSIDE TRIPHOSPHATE HYDROLASE"/>
    <property type="match status" value="1"/>
</dbReference>
<evidence type="ECO:0000313" key="2">
    <source>
        <dbReference type="Proteomes" id="UP000619536"/>
    </source>
</evidence>
<sequence>MIVTLANAKGGVAKTTSAMFLAAAWVRRYPTAQVTVLDADPQSSASLWADLIVEQGEQWRGVDVQAANLSTLRRARTQAASQGARDIVIVDAPPQGALLAQSMSVADFVMIPTSDTPLDVQQAWATASALPAGTPYAVLLVRAEPHTRAYRATVQALDEQHTPRFDTTVLKRQEIKQAMGHIPQKLYEYTGVVGELVGVLDQLHQ</sequence>
<gene>
    <name evidence="1" type="primary">parA</name>
    <name evidence="1" type="ORF">GCM10007377_12210</name>
</gene>
<dbReference type="PANTHER" id="PTHR13696:SF96">
    <property type="entry name" value="COBQ_COBB_MIND_PARA NUCLEOTIDE BINDING DOMAIN-CONTAINING PROTEIN"/>
    <property type="match status" value="1"/>
</dbReference>
<evidence type="ECO:0000313" key="1">
    <source>
        <dbReference type="EMBL" id="GGI14696.1"/>
    </source>
</evidence>